<keyword evidence="8" id="KW-1185">Reference proteome</keyword>
<evidence type="ECO:0000313" key="8">
    <source>
        <dbReference type="Proteomes" id="UP000237347"/>
    </source>
</evidence>
<dbReference type="PRINTS" id="PR00364">
    <property type="entry name" value="DISEASERSIST"/>
</dbReference>
<evidence type="ECO:0000259" key="4">
    <source>
        <dbReference type="Pfam" id="PF00931"/>
    </source>
</evidence>
<dbReference type="PANTHER" id="PTHR23155">
    <property type="entry name" value="DISEASE RESISTANCE PROTEIN RP"/>
    <property type="match status" value="1"/>
</dbReference>
<evidence type="ECO:0000256" key="2">
    <source>
        <dbReference type="ARBA" id="ARBA00022821"/>
    </source>
</evidence>
<gene>
    <name evidence="7" type="primary">RPP13_6</name>
    <name evidence="7" type="ORF">CFP56_029858</name>
</gene>
<dbReference type="Gene3D" id="3.40.50.300">
    <property type="entry name" value="P-loop containing nucleotide triphosphate hydrolases"/>
    <property type="match status" value="1"/>
</dbReference>
<dbReference type="Pfam" id="PF00931">
    <property type="entry name" value="NB-ARC"/>
    <property type="match status" value="1"/>
</dbReference>
<dbReference type="SUPFAM" id="SSF52058">
    <property type="entry name" value="L domain-like"/>
    <property type="match status" value="1"/>
</dbReference>
<feature type="compositionally biased region" description="Polar residues" evidence="3">
    <location>
        <begin position="75"/>
        <end position="88"/>
    </location>
</feature>
<dbReference type="Gene3D" id="3.80.10.10">
    <property type="entry name" value="Ribonuclease Inhibitor"/>
    <property type="match status" value="1"/>
</dbReference>
<name>A0AAW0JRL3_QUESU</name>
<dbReference type="Gene3D" id="1.10.10.10">
    <property type="entry name" value="Winged helix-like DNA-binding domain superfamily/Winged helix DNA-binding domain"/>
    <property type="match status" value="1"/>
</dbReference>
<dbReference type="InterPro" id="IPR036388">
    <property type="entry name" value="WH-like_DNA-bd_sf"/>
</dbReference>
<keyword evidence="2" id="KW-0611">Plant defense</keyword>
<dbReference type="GO" id="GO:0098542">
    <property type="term" value="P:defense response to other organism"/>
    <property type="evidence" value="ECO:0007669"/>
    <property type="project" value="TreeGrafter"/>
</dbReference>
<evidence type="ECO:0000313" key="7">
    <source>
        <dbReference type="EMBL" id="KAK7828886.1"/>
    </source>
</evidence>
<keyword evidence="1" id="KW-0677">Repeat</keyword>
<evidence type="ECO:0000259" key="6">
    <source>
        <dbReference type="Pfam" id="PF23598"/>
    </source>
</evidence>
<reference evidence="7 8" key="1">
    <citation type="journal article" date="2018" name="Sci. Data">
        <title>The draft genome sequence of cork oak.</title>
        <authorList>
            <person name="Ramos A.M."/>
            <person name="Usie A."/>
            <person name="Barbosa P."/>
            <person name="Barros P.M."/>
            <person name="Capote T."/>
            <person name="Chaves I."/>
            <person name="Simoes F."/>
            <person name="Abreu I."/>
            <person name="Carrasquinho I."/>
            <person name="Faro C."/>
            <person name="Guimaraes J.B."/>
            <person name="Mendonca D."/>
            <person name="Nobrega F."/>
            <person name="Rodrigues L."/>
            <person name="Saibo N.J.M."/>
            <person name="Varela M.C."/>
            <person name="Egas C."/>
            <person name="Matos J."/>
            <person name="Miguel C.M."/>
            <person name="Oliveira M.M."/>
            <person name="Ricardo C.P."/>
            <person name="Goncalves S."/>
        </authorList>
    </citation>
    <scope>NUCLEOTIDE SEQUENCE [LARGE SCALE GENOMIC DNA]</scope>
    <source>
        <strain evidence="8">cv. HL8</strain>
    </source>
</reference>
<feature type="region of interest" description="Disordered" evidence="3">
    <location>
        <begin position="65"/>
        <end position="98"/>
    </location>
</feature>
<dbReference type="SUPFAM" id="SSF52540">
    <property type="entry name" value="P-loop containing nucleoside triphosphate hydrolases"/>
    <property type="match status" value="1"/>
</dbReference>
<sequence length="809" mass="92326">MSNLEIDRVSMDIEVIVPLLSQKLGYLLAPEGNIYSSSTEQDRITETKSVLDRISTKIRVAGNNWASSDPAGLSRTATDPHTQPTQPRNVEDQAPDDSDFVGLEDKKDELLEKLFYAKDQESDNVIAVTGNAGSGKTVLTKKIYYGQYVKRGFNHRAWVGISEDFEAREVLLNILMELGWKRKDEILSDNDLEMMLKSYLKEKRCLIVVDDVRTHYDWEKLSVILKCVGGWSRLILTTRNIDIAHAANPWRNPIVLRSLTDDESWTLFLKKAQIENDSLNSQDLIHLKEDILKKCGGSPLAIIVLGGLLSTTELSGWPKVIEQLRKTDLRESSTVTKPAVQQSSTTDIRESSTVSKPAVRQLSTTTTSVPEPAYQENIITFSYQNLPSRMKLCVLYFGLFPRASEIRIRRLFHLWLAEGLVIPLPKDEMATEDPAEKYLQLLIERKLIKKEKMRLDGSPKTCSMPGGIWDVFHKMAVDLRRFNDISTACKSAESPNIRRLVKDPNTDNHSFFDPYNKNYSSLVHHIQNLRSYPNSGSLTKLQTLWGLFIGSEDLVENFLSKLTDLRKLKLTCTPQSECAIAEWILSKLKNLQSLKLRSINEFGRPSTLSLNAMEEHQKLCDLYLLGQLPEEAQLQFPPNLKILTLSGSQLEKDPMPILGQLPHLEILRLLRDSYSGTRMTCLDSGFPELRKLKLWMLNNLEEWIVNNGSMPRLEELEIRHCVKWKQPGLDLTNNLEKVKKVILTNMRREFVANVEKAIGQGKVKEVTLPLKIFASGVAFVDFLHWYCWVKWIPKQKNSKIGDRIADDYW</sequence>
<evidence type="ECO:0000259" key="5">
    <source>
        <dbReference type="Pfam" id="PF23559"/>
    </source>
</evidence>
<dbReference type="InterPro" id="IPR042197">
    <property type="entry name" value="Apaf_helical"/>
</dbReference>
<dbReference type="Pfam" id="PF23598">
    <property type="entry name" value="LRR_14"/>
    <property type="match status" value="1"/>
</dbReference>
<evidence type="ECO:0000256" key="1">
    <source>
        <dbReference type="ARBA" id="ARBA00022737"/>
    </source>
</evidence>
<dbReference type="EMBL" id="PKMF04000492">
    <property type="protein sequence ID" value="KAK7828886.1"/>
    <property type="molecule type" value="Genomic_DNA"/>
</dbReference>
<evidence type="ECO:0000256" key="3">
    <source>
        <dbReference type="SAM" id="MobiDB-lite"/>
    </source>
</evidence>
<feature type="domain" description="NB-ARC" evidence="4">
    <location>
        <begin position="104"/>
        <end position="273"/>
    </location>
</feature>
<dbReference type="GO" id="GO:0043531">
    <property type="term" value="F:ADP binding"/>
    <property type="evidence" value="ECO:0007669"/>
    <property type="project" value="InterPro"/>
</dbReference>
<dbReference type="Pfam" id="PF23559">
    <property type="entry name" value="WHD_DRP"/>
    <property type="match status" value="1"/>
</dbReference>
<dbReference type="Gene3D" id="1.10.8.430">
    <property type="entry name" value="Helical domain of apoptotic protease-activating factors"/>
    <property type="match status" value="1"/>
</dbReference>
<dbReference type="InterPro" id="IPR058922">
    <property type="entry name" value="WHD_DRP"/>
</dbReference>
<dbReference type="InterPro" id="IPR044974">
    <property type="entry name" value="Disease_R_plants"/>
</dbReference>
<feature type="domain" description="Disease resistance R13L4/SHOC-2-like LRR" evidence="6">
    <location>
        <begin position="534"/>
        <end position="757"/>
    </location>
</feature>
<dbReference type="InterPro" id="IPR055414">
    <property type="entry name" value="LRR_R13L4/SHOC2-like"/>
</dbReference>
<accession>A0AAW0JRL3</accession>
<dbReference type="Proteomes" id="UP000237347">
    <property type="component" value="Unassembled WGS sequence"/>
</dbReference>
<proteinExistence type="predicted"/>
<protein>
    <submittedName>
        <fullName evidence="7">Disease resistance protein rpp13</fullName>
    </submittedName>
</protein>
<organism evidence="7 8">
    <name type="scientific">Quercus suber</name>
    <name type="common">Cork oak</name>
    <dbReference type="NCBI Taxonomy" id="58331"/>
    <lineage>
        <taxon>Eukaryota</taxon>
        <taxon>Viridiplantae</taxon>
        <taxon>Streptophyta</taxon>
        <taxon>Embryophyta</taxon>
        <taxon>Tracheophyta</taxon>
        <taxon>Spermatophyta</taxon>
        <taxon>Magnoliopsida</taxon>
        <taxon>eudicotyledons</taxon>
        <taxon>Gunneridae</taxon>
        <taxon>Pentapetalae</taxon>
        <taxon>rosids</taxon>
        <taxon>fabids</taxon>
        <taxon>Fagales</taxon>
        <taxon>Fagaceae</taxon>
        <taxon>Quercus</taxon>
    </lineage>
</organism>
<dbReference type="InterPro" id="IPR032675">
    <property type="entry name" value="LRR_dom_sf"/>
</dbReference>
<comment type="caution">
    <text evidence="7">The sequence shown here is derived from an EMBL/GenBank/DDBJ whole genome shotgun (WGS) entry which is preliminary data.</text>
</comment>
<dbReference type="InterPro" id="IPR002182">
    <property type="entry name" value="NB-ARC"/>
</dbReference>
<feature type="domain" description="Disease resistance protein winged helix" evidence="5">
    <location>
        <begin position="399"/>
        <end position="470"/>
    </location>
</feature>
<dbReference type="PANTHER" id="PTHR23155:SF955">
    <property type="entry name" value="AAA+ ATPASE DOMAIN-CONTAINING PROTEIN"/>
    <property type="match status" value="1"/>
</dbReference>
<dbReference type="InterPro" id="IPR027417">
    <property type="entry name" value="P-loop_NTPase"/>
</dbReference>
<feature type="region of interest" description="Disordered" evidence="3">
    <location>
        <begin position="335"/>
        <end position="362"/>
    </location>
</feature>
<dbReference type="AlphaFoldDB" id="A0AAW0JRL3"/>